<name>A0AAV4SKV7_CAEEX</name>
<gene>
    <name evidence="1" type="ORF">CEXT_32791</name>
</gene>
<dbReference type="Proteomes" id="UP001054945">
    <property type="component" value="Unassembled WGS sequence"/>
</dbReference>
<proteinExistence type="predicted"/>
<evidence type="ECO:0000313" key="1">
    <source>
        <dbReference type="EMBL" id="GIY33609.1"/>
    </source>
</evidence>
<organism evidence="1 2">
    <name type="scientific">Caerostris extrusa</name>
    <name type="common">Bark spider</name>
    <name type="synonym">Caerostris bankana</name>
    <dbReference type="NCBI Taxonomy" id="172846"/>
    <lineage>
        <taxon>Eukaryota</taxon>
        <taxon>Metazoa</taxon>
        <taxon>Ecdysozoa</taxon>
        <taxon>Arthropoda</taxon>
        <taxon>Chelicerata</taxon>
        <taxon>Arachnida</taxon>
        <taxon>Araneae</taxon>
        <taxon>Araneomorphae</taxon>
        <taxon>Entelegynae</taxon>
        <taxon>Araneoidea</taxon>
        <taxon>Araneidae</taxon>
        <taxon>Caerostris</taxon>
    </lineage>
</organism>
<accession>A0AAV4SKV7</accession>
<sequence length="104" mass="12191">MPQRSPRYLFPCCRGSCILSVYHSLGMIYEIRRLDKNSEAKNKVHDPFSGNSRNINGGWTEAAKPMRLFFFQLMSVNNSKNRRFTLEKIKVENEVWDDMLGMKN</sequence>
<dbReference type="EMBL" id="BPLR01009662">
    <property type="protein sequence ID" value="GIY33609.1"/>
    <property type="molecule type" value="Genomic_DNA"/>
</dbReference>
<protein>
    <submittedName>
        <fullName evidence="1">Uncharacterized protein</fullName>
    </submittedName>
</protein>
<comment type="caution">
    <text evidence="1">The sequence shown here is derived from an EMBL/GenBank/DDBJ whole genome shotgun (WGS) entry which is preliminary data.</text>
</comment>
<dbReference type="AlphaFoldDB" id="A0AAV4SKV7"/>
<evidence type="ECO:0000313" key="2">
    <source>
        <dbReference type="Proteomes" id="UP001054945"/>
    </source>
</evidence>
<reference evidence="1 2" key="1">
    <citation type="submission" date="2021-06" db="EMBL/GenBank/DDBJ databases">
        <title>Caerostris extrusa draft genome.</title>
        <authorList>
            <person name="Kono N."/>
            <person name="Arakawa K."/>
        </authorList>
    </citation>
    <scope>NUCLEOTIDE SEQUENCE [LARGE SCALE GENOMIC DNA]</scope>
</reference>
<keyword evidence="2" id="KW-1185">Reference proteome</keyword>